<dbReference type="AlphaFoldDB" id="A0A2K8U315"/>
<dbReference type="Proteomes" id="UP000232638">
    <property type="component" value="Chromosome"/>
</dbReference>
<dbReference type="GO" id="GO:0016811">
    <property type="term" value="F:hydrolase activity, acting on carbon-nitrogen (but not peptide) bonds, in linear amides"/>
    <property type="evidence" value="ECO:0007669"/>
    <property type="project" value="InterPro"/>
</dbReference>
<evidence type="ECO:0000256" key="5">
    <source>
        <dbReference type="PIRSR" id="PIRSR001227-1"/>
    </source>
</evidence>
<dbReference type="SUPFAM" id="SSF56235">
    <property type="entry name" value="N-terminal nucleophile aminohydrolases (Ntn hydrolases)"/>
    <property type="match status" value="1"/>
</dbReference>
<dbReference type="PANTHER" id="PTHR34218">
    <property type="entry name" value="PEPTIDASE S45 PENICILLIN AMIDASE"/>
    <property type="match status" value="1"/>
</dbReference>
<dbReference type="PANTHER" id="PTHR34218:SF4">
    <property type="entry name" value="ACYL-HOMOSERINE LACTONE ACYLASE QUIP"/>
    <property type="match status" value="1"/>
</dbReference>
<feature type="binding site" evidence="6">
    <location>
        <position position="337"/>
    </location>
    <ligand>
        <name>Ca(2+)</name>
        <dbReference type="ChEBI" id="CHEBI:29108"/>
    </ligand>
</feature>
<organism evidence="8 9">
    <name type="scientific">Candidatus Thiodictyon syntrophicum</name>
    <dbReference type="NCBI Taxonomy" id="1166950"/>
    <lineage>
        <taxon>Bacteria</taxon>
        <taxon>Pseudomonadati</taxon>
        <taxon>Pseudomonadota</taxon>
        <taxon>Gammaproteobacteria</taxon>
        <taxon>Chromatiales</taxon>
        <taxon>Chromatiaceae</taxon>
        <taxon>Thiodictyon</taxon>
    </lineage>
</organism>
<feature type="binding site" evidence="6">
    <location>
        <position position="334"/>
    </location>
    <ligand>
        <name>Ca(2+)</name>
        <dbReference type="ChEBI" id="CHEBI:29108"/>
    </ligand>
</feature>
<feature type="region of interest" description="Disordered" evidence="7">
    <location>
        <begin position="209"/>
        <end position="235"/>
    </location>
</feature>
<name>A0A2K8U315_9GAMM</name>
<comment type="subunit">
    <text evidence="4">Heterodimer of an alpha subunit and a beta subunit processed from the same precursor.</text>
</comment>
<evidence type="ECO:0000256" key="3">
    <source>
        <dbReference type="ARBA" id="ARBA00023145"/>
    </source>
</evidence>
<sequence length="818" mass="87670">MFRRPLTTAAALLLTLSLLGGGLLYWVLKRAEPPYSGEVRVPGLDAPVTVRFGPHAVPSIQADSTHDLLFAQGYLVAGERMWQMDLMRRLADGRLAEVFGPDALDADRLFRTLGLNTAARRALAELEAPQRALLSAYADGVNAYRARAAHRLPIEYLLAGFAPTPWRPEDSLLIGAYMAFTQTFNLKEELTYLRLAQRLGRERARELFPTDEGVPAPAVPPELPDRPLGTPGGSAAAANPAALAALLDAPARFGLPVPGAASNAWAVTGVRTADGRALLANDPHLPPAMPGTWYELELIGPDLHVAGLALPGVPLVLIGHNADLAWGLTSAITDTQDLFLERPTADGEHVERAGGPPEPISTRVQRIEVKDAPAVELALRRTSRGTILNDLLAHPPGMEPGSLPAVASRDLLALSQVTDPPDRSLAALAGLARARTLPAAHGAGWDFRAVAQNLILAHRDGGIAWQVTGLLPHRAKGAGTFPAPGWVAGYGWDGLVPPRQNPTLSDPPGAALITANNRTIPLDYPVNLSHSWLAPYRAQRIAERLATAPALDAAAMAAIQTDRTSIQARLTQQALRRIEPELRAADPAAWDIAERDLLSWDCVMDGSSRAAALYALLEPALWQAIYGDELGEDLAPLMSLAYLSYNSLQETLRTGESGFWDDVGTPAVESPAQIWGRALRAAAADLAAARPDPRDQRLDRLRTLTFPHAFHGLPLLGRLFDVGPIGVGGAADTLDVMKSSPQDPGRGLVIPSMRVVQVPADWGQTRGTLPLGQSGHRLSPYRTDQLDDWLAGRGHPWPWNGPPAQETKGVLMLRPAGQ</sequence>
<keyword evidence="6" id="KW-0106">Calcium</keyword>
<dbReference type="Gene3D" id="1.10.439.10">
    <property type="entry name" value="Penicillin Amidohydrolase, domain 1"/>
    <property type="match status" value="1"/>
</dbReference>
<feature type="active site" description="Nucleophile" evidence="5">
    <location>
        <position position="262"/>
    </location>
</feature>
<dbReference type="InterPro" id="IPR023343">
    <property type="entry name" value="Penicillin_amidase_dom1"/>
</dbReference>
<dbReference type="KEGG" id="tsy:THSYN_02650"/>
<dbReference type="PIRSF" id="PIRSF001227">
    <property type="entry name" value="Pen_acylase"/>
    <property type="match status" value="1"/>
</dbReference>
<evidence type="ECO:0000313" key="8">
    <source>
        <dbReference type="EMBL" id="AUB79970.1"/>
    </source>
</evidence>
<dbReference type="Gene3D" id="3.60.20.10">
    <property type="entry name" value="Glutamine Phosphoribosylpyrophosphate, subunit 1, domain 1"/>
    <property type="match status" value="1"/>
</dbReference>
<evidence type="ECO:0000313" key="9">
    <source>
        <dbReference type="Proteomes" id="UP000232638"/>
    </source>
</evidence>
<dbReference type="RefSeq" id="WP_100917781.1">
    <property type="nucleotide sequence ID" value="NZ_CP020370.1"/>
</dbReference>
<feature type="binding site" evidence="6">
    <location>
        <position position="189"/>
    </location>
    <ligand>
        <name>Ca(2+)</name>
        <dbReference type="ChEBI" id="CHEBI:29108"/>
    </ligand>
</feature>
<proteinExistence type="inferred from homology"/>
<keyword evidence="9" id="KW-1185">Reference proteome</keyword>
<dbReference type="InterPro" id="IPR043147">
    <property type="entry name" value="Penicillin_amidase_A-knob"/>
</dbReference>
<dbReference type="Gene3D" id="1.10.1400.10">
    <property type="match status" value="1"/>
</dbReference>
<evidence type="ECO:0000256" key="2">
    <source>
        <dbReference type="ARBA" id="ARBA00022801"/>
    </source>
</evidence>
<protein>
    <submittedName>
        <fullName evidence="8">Penicillin acylase family protein</fullName>
    </submittedName>
</protein>
<dbReference type="InterPro" id="IPR029055">
    <property type="entry name" value="Ntn_hydrolases_N"/>
</dbReference>
<reference evidence="8 9" key="1">
    <citation type="submission" date="2017-03" db="EMBL/GenBank/DDBJ databases">
        <title>Complete genome sequence of Candidatus 'Thiodictyon syntrophicum' sp. nov. strain Cad16T, a photolithoautotroph purple sulfur bacterium isolated from an alpine meromictic lake.</title>
        <authorList>
            <person name="Luedin S.M."/>
            <person name="Pothier J.F."/>
            <person name="Danza F."/>
            <person name="Storelli N."/>
            <person name="Wittwer M."/>
            <person name="Tonolla M."/>
        </authorList>
    </citation>
    <scope>NUCLEOTIDE SEQUENCE [LARGE SCALE GENOMIC DNA]</scope>
    <source>
        <strain evidence="8 9">Cad16T</strain>
    </source>
</reference>
<dbReference type="EMBL" id="CP020370">
    <property type="protein sequence ID" value="AUB79970.1"/>
    <property type="molecule type" value="Genomic_DNA"/>
</dbReference>
<dbReference type="Pfam" id="PF01804">
    <property type="entry name" value="Penicil_amidase"/>
    <property type="match status" value="1"/>
</dbReference>
<keyword evidence="2" id="KW-0378">Hydrolase</keyword>
<evidence type="ECO:0000256" key="7">
    <source>
        <dbReference type="SAM" id="MobiDB-lite"/>
    </source>
</evidence>
<evidence type="ECO:0000256" key="6">
    <source>
        <dbReference type="PIRSR" id="PIRSR001227-2"/>
    </source>
</evidence>
<accession>A0A2K8U315</accession>
<dbReference type="InterPro" id="IPR002692">
    <property type="entry name" value="S45"/>
</dbReference>
<dbReference type="InterPro" id="IPR014395">
    <property type="entry name" value="Pen/GL7ACA/AHL_acylase"/>
</dbReference>
<dbReference type="GO" id="GO:0046872">
    <property type="term" value="F:metal ion binding"/>
    <property type="evidence" value="ECO:0007669"/>
    <property type="project" value="UniProtKB-KW"/>
</dbReference>
<comment type="similarity">
    <text evidence="1">Belongs to the peptidase S45 family.</text>
</comment>
<keyword evidence="6" id="KW-0479">Metal-binding</keyword>
<dbReference type="CDD" id="cd03747">
    <property type="entry name" value="Ntn_PGA_like"/>
    <property type="match status" value="1"/>
</dbReference>
<dbReference type="GO" id="GO:0017000">
    <property type="term" value="P:antibiotic biosynthetic process"/>
    <property type="evidence" value="ECO:0007669"/>
    <property type="project" value="InterPro"/>
</dbReference>
<comment type="cofactor">
    <cofactor evidence="6">
        <name>Ca(2+)</name>
        <dbReference type="ChEBI" id="CHEBI:29108"/>
    </cofactor>
    <text evidence="6">Binds 1 Ca(2+) ion per dimer.</text>
</comment>
<dbReference type="Gene3D" id="2.30.120.10">
    <property type="match status" value="1"/>
</dbReference>
<keyword evidence="3" id="KW-0865">Zymogen</keyword>
<evidence type="ECO:0000256" key="1">
    <source>
        <dbReference type="ARBA" id="ARBA00006586"/>
    </source>
</evidence>
<dbReference type="InterPro" id="IPR043146">
    <property type="entry name" value="Penicillin_amidase_N_B-knob"/>
</dbReference>
<evidence type="ECO:0000256" key="4">
    <source>
        <dbReference type="ARBA" id="ARBA00038735"/>
    </source>
</evidence>
<gene>
    <name evidence="8" type="ORF">THSYN_02650</name>
</gene>
<dbReference type="OrthoDB" id="9760084at2"/>